<feature type="transmembrane region" description="Helical" evidence="1">
    <location>
        <begin position="88"/>
        <end position="109"/>
    </location>
</feature>
<keyword evidence="1" id="KW-1133">Transmembrane helix</keyword>
<evidence type="ECO:0000256" key="1">
    <source>
        <dbReference type="SAM" id="Phobius"/>
    </source>
</evidence>
<dbReference type="OrthoDB" id="766141at2"/>
<organism evidence="2 3">
    <name type="scientific">Sphingobacterium athyrii</name>
    <dbReference type="NCBI Taxonomy" id="2152717"/>
    <lineage>
        <taxon>Bacteria</taxon>
        <taxon>Pseudomonadati</taxon>
        <taxon>Bacteroidota</taxon>
        <taxon>Sphingobacteriia</taxon>
        <taxon>Sphingobacteriales</taxon>
        <taxon>Sphingobacteriaceae</taxon>
        <taxon>Sphingobacterium</taxon>
    </lineage>
</organism>
<keyword evidence="1" id="KW-0812">Transmembrane</keyword>
<comment type="caution">
    <text evidence="2">The sequence shown here is derived from an EMBL/GenBank/DDBJ whole genome shotgun (WGS) entry which is preliminary data.</text>
</comment>
<reference evidence="2 3" key="1">
    <citation type="submission" date="2018-04" db="EMBL/GenBank/DDBJ databases">
        <title>Sphingobacterium sp. M46 Genome.</title>
        <authorList>
            <person name="Cheng J."/>
            <person name="Li Y."/>
        </authorList>
    </citation>
    <scope>NUCLEOTIDE SEQUENCE [LARGE SCALE GENOMIC DNA]</scope>
    <source>
        <strain evidence="2 3">M46</strain>
    </source>
</reference>
<gene>
    <name evidence="2" type="ORF">DCO56_06060</name>
</gene>
<proteinExistence type="predicted"/>
<name>A0A363P0Q5_9SPHI</name>
<evidence type="ECO:0000313" key="3">
    <source>
        <dbReference type="Proteomes" id="UP000250831"/>
    </source>
</evidence>
<dbReference type="EMBL" id="QCXX01000001">
    <property type="protein sequence ID" value="PUV26501.1"/>
    <property type="molecule type" value="Genomic_DNA"/>
</dbReference>
<keyword evidence="3" id="KW-1185">Reference proteome</keyword>
<keyword evidence="1" id="KW-0472">Membrane</keyword>
<protein>
    <submittedName>
        <fullName evidence="2">Uncharacterized protein</fullName>
    </submittedName>
</protein>
<dbReference type="AlphaFoldDB" id="A0A363P0Q5"/>
<sequence>MIIFGTRTKLLQNNSNAAVGTCNYCNTVGSLYAYKQVKYFHIFWIPIFPYRTEIISVCNHCKKVNYQREIDPQTLATIRSSGMPKTPVGYFSGLILIGLFFGSAAAAGISGSIKTKKYLESPAAGDVYEIKRKENGKSMYTLYRVANVTTDSITFDVNDYEAEGTKGLRKLREQRGDSYSEKITLARTEVVKMEADNQISTIERK</sequence>
<dbReference type="Proteomes" id="UP000250831">
    <property type="component" value="Unassembled WGS sequence"/>
</dbReference>
<evidence type="ECO:0000313" key="2">
    <source>
        <dbReference type="EMBL" id="PUV26501.1"/>
    </source>
</evidence>
<accession>A0A363P0Q5</accession>